<keyword evidence="8 14" id="KW-0456">Lyase</keyword>
<dbReference type="GO" id="GO:0004018">
    <property type="term" value="F:N6-(1,2-dicarboxyethyl)AMP AMP-lyase (fumarate-forming) activity"/>
    <property type="evidence" value="ECO:0007669"/>
    <property type="project" value="UniProtKB-UniRule"/>
</dbReference>
<dbReference type="InterPro" id="IPR024083">
    <property type="entry name" value="Fumarase/histidase_N"/>
</dbReference>
<name>A0A4D6YM11_9GAMM</name>
<dbReference type="GO" id="GO:0070626">
    <property type="term" value="F:(S)-2-(5-amino-1-(5-phospho-D-ribosyl)imidazole-4-carboxamido) succinate lyase (fumarate-forming) activity"/>
    <property type="evidence" value="ECO:0007669"/>
    <property type="project" value="RHEA"/>
</dbReference>
<proteinExistence type="inferred from homology"/>
<keyword evidence="7 14" id="KW-0658">Purine biosynthesis</keyword>
<dbReference type="OrthoDB" id="9768878at2"/>
<dbReference type="NCBIfam" id="NF006764">
    <property type="entry name" value="PRK09285.1"/>
    <property type="match status" value="1"/>
</dbReference>
<reference evidence="17 18" key="2">
    <citation type="submission" date="2019-05" db="EMBL/GenBank/DDBJ databases">
        <title>Genome evolution of the obligate endosymbiont Buchnera aphidicola.</title>
        <authorList>
            <person name="Moran N.A."/>
        </authorList>
    </citation>
    <scope>NUCLEOTIDE SEQUENCE [LARGE SCALE GENOMIC DNA]</scope>
    <source>
        <strain evidence="17 18">Tca</strain>
    </source>
</reference>
<sequence length="455" mass="53420">MLNFEFNTISPLDGRYYKDTFILRDIFSEYALIKNRIKIEINWFIKLSHSSKIKNLPQFSQDTYLFIQNIYNNFNKDEAIIIKKIEQKTQHDIKAVEYYIKSKFILNDQLKPFIEFVHFGCTSDDINNLSYALMLKKAKNKILIPLWKKVILCFKKLSLKYKNITILSRTHGQPATPSTIGKEFCNFYYRLKRKLKIFNTIKILGKFNGSTGNYNALFLAYPNIQWRNFNKDFVESFGITWNPCTTQIEPHDYITEYLFCLTSFNSILIDFNRDIWGYISMKYFFQNKTSEEVGSSIMPHKINPIHFENSEGNLGISNALNNYMSIQLPLSRWQRDLTDSTLLRNIGVTIGHSLIGYNSLLKGIHRIDVSEKVIYKDLSENWEILCEAIQTIMRKHGIHNAYEQLKKLSDQKQINQIIIKKFIDTLNIPQTEKDKLYFITPHNYSGLASEIVDNV</sequence>
<evidence type="ECO:0000256" key="8">
    <source>
        <dbReference type="ARBA" id="ARBA00023239"/>
    </source>
</evidence>
<dbReference type="GO" id="GO:0005829">
    <property type="term" value="C:cytosol"/>
    <property type="evidence" value="ECO:0007669"/>
    <property type="project" value="TreeGrafter"/>
</dbReference>
<evidence type="ECO:0000256" key="6">
    <source>
        <dbReference type="ARBA" id="ARBA00017058"/>
    </source>
</evidence>
<evidence type="ECO:0000256" key="11">
    <source>
        <dbReference type="ARBA" id="ARBA00030717"/>
    </source>
</evidence>
<dbReference type="GO" id="GO:0006189">
    <property type="term" value="P:'de novo' IMP biosynthetic process"/>
    <property type="evidence" value="ECO:0007669"/>
    <property type="project" value="UniProtKB-UniPathway"/>
</dbReference>
<dbReference type="Gene3D" id="1.20.200.10">
    <property type="entry name" value="Fumarase/aspartase (Central domain)"/>
    <property type="match status" value="1"/>
</dbReference>
<reference evidence="17 18" key="1">
    <citation type="submission" date="2018-12" db="EMBL/GenBank/DDBJ databases">
        <authorList>
            <person name="Chong R.A."/>
        </authorList>
    </citation>
    <scope>NUCLEOTIDE SEQUENCE [LARGE SCALE GENOMIC DNA]</scope>
    <source>
        <strain evidence="17 18">Tca</strain>
    </source>
</reference>
<dbReference type="AlphaFoldDB" id="A0A4D6YM11"/>
<comment type="catalytic activity">
    <reaction evidence="12">
        <text>N(6)-(1,2-dicarboxyethyl)-AMP = fumarate + AMP</text>
        <dbReference type="Rhea" id="RHEA:16853"/>
        <dbReference type="ChEBI" id="CHEBI:29806"/>
        <dbReference type="ChEBI" id="CHEBI:57567"/>
        <dbReference type="ChEBI" id="CHEBI:456215"/>
        <dbReference type="EC" id="4.3.2.2"/>
    </reaction>
    <physiologicalReaction direction="left-to-right" evidence="12">
        <dbReference type="Rhea" id="RHEA:16854"/>
    </physiologicalReaction>
</comment>
<dbReference type="Gene3D" id="1.10.275.10">
    <property type="entry name" value="Fumarase/aspartase (N-terminal domain)"/>
    <property type="match status" value="1"/>
</dbReference>
<evidence type="ECO:0000256" key="14">
    <source>
        <dbReference type="RuleBase" id="RU361172"/>
    </source>
</evidence>
<dbReference type="EC" id="4.3.2.2" evidence="5 13"/>
<evidence type="ECO:0000259" key="15">
    <source>
        <dbReference type="Pfam" id="PF00206"/>
    </source>
</evidence>
<gene>
    <name evidence="17" type="ORF">D9V80_01010</name>
</gene>
<dbReference type="PANTHER" id="PTHR43411">
    <property type="entry name" value="ADENYLOSUCCINATE LYASE"/>
    <property type="match status" value="1"/>
</dbReference>
<dbReference type="NCBIfam" id="TIGR00928">
    <property type="entry name" value="purB"/>
    <property type="match status" value="1"/>
</dbReference>
<comment type="pathway">
    <text evidence="1 14">Purine metabolism; IMP biosynthesis via de novo pathway; 5-amino-1-(5-phospho-D-ribosyl)imidazole-4-carboxamide from 5-amino-1-(5-phospho-D-ribosyl)imidazole-4-carboxylate: step 2/2.</text>
</comment>
<evidence type="ECO:0000256" key="4">
    <source>
        <dbReference type="ARBA" id="ARBA00011668"/>
    </source>
</evidence>
<dbReference type="InterPro" id="IPR022761">
    <property type="entry name" value="Fumarate_lyase_N"/>
</dbReference>
<dbReference type="InterPro" id="IPR013539">
    <property type="entry name" value="PurB_C"/>
</dbReference>
<evidence type="ECO:0000256" key="10">
    <source>
        <dbReference type="ARBA" id="ARBA00025012"/>
    </source>
</evidence>
<dbReference type="InterPro" id="IPR000362">
    <property type="entry name" value="Fumarate_lyase_fam"/>
</dbReference>
<dbReference type="Proteomes" id="UP000298782">
    <property type="component" value="Chromosome"/>
</dbReference>
<comment type="pathway">
    <text evidence="2 14">Purine metabolism; AMP biosynthesis via de novo pathway; AMP from IMP: step 2/2.</text>
</comment>
<dbReference type="EMBL" id="CP034852">
    <property type="protein sequence ID" value="QCI26738.1"/>
    <property type="molecule type" value="Genomic_DNA"/>
</dbReference>
<dbReference type="UniPathway" id="UPA00074">
    <property type="reaction ID" value="UER00132"/>
</dbReference>
<dbReference type="GO" id="GO:0044208">
    <property type="term" value="P:'de novo' AMP biosynthetic process"/>
    <property type="evidence" value="ECO:0007669"/>
    <property type="project" value="UniProtKB-UniPathway"/>
</dbReference>
<evidence type="ECO:0000313" key="17">
    <source>
        <dbReference type="EMBL" id="QCI26738.1"/>
    </source>
</evidence>
<keyword evidence="18" id="KW-1185">Reference proteome</keyword>
<dbReference type="Gene3D" id="1.10.40.30">
    <property type="entry name" value="Fumarase/aspartase (C-terminal domain)"/>
    <property type="match status" value="1"/>
</dbReference>
<dbReference type="UniPathway" id="UPA00075">
    <property type="reaction ID" value="UER00336"/>
</dbReference>
<evidence type="ECO:0000256" key="1">
    <source>
        <dbReference type="ARBA" id="ARBA00004706"/>
    </source>
</evidence>
<comment type="function">
    <text evidence="10">Catalyzes two reactions in de novo purine nucleotide biosynthesis. Catalyzes the breakdown of 5-aminoimidazole- (N-succinylocarboxamide) ribotide (SAICAR or 2-[5-amino-1-(5-phospho-beta-D-ribosyl)imidazole-4-carboxamido]succinate) to 5-aminoimidazole-4-carboxamide ribotide (AICAR or 5-amino-1-(5-phospho-beta-D-ribosyl)imidazole-4-carboxamide) and fumarate, and of adenylosuccinate (ADS or N(6)-(1,2-dicarboxyethyl)-AMP) to adenosine monophosphate (AMP) and fumarate.</text>
</comment>
<dbReference type="InterPro" id="IPR020557">
    <property type="entry name" value="Fumarate_lyase_CS"/>
</dbReference>
<feature type="domain" description="Adenylosuccinate lyase PurB C-terminal" evidence="16">
    <location>
        <begin position="331"/>
        <end position="444"/>
    </location>
</feature>
<evidence type="ECO:0000256" key="13">
    <source>
        <dbReference type="NCBIfam" id="TIGR00928"/>
    </source>
</evidence>
<dbReference type="InterPro" id="IPR008948">
    <property type="entry name" value="L-Aspartase-like"/>
</dbReference>
<organism evidence="17 18">
    <name type="scientific">Buchnera aphidicola</name>
    <name type="common">Thelaxes californica</name>
    <dbReference type="NCBI Taxonomy" id="1315998"/>
    <lineage>
        <taxon>Bacteria</taxon>
        <taxon>Pseudomonadati</taxon>
        <taxon>Pseudomonadota</taxon>
        <taxon>Gammaproteobacteria</taxon>
        <taxon>Enterobacterales</taxon>
        <taxon>Erwiniaceae</taxon>
        <taxon>Buchnera</taxon>
    </lineage>
</organism>
<comment type="similarity">
    <text evidence="3 14">Belongs to the lyase 1 family. Adenylosuccinate lyase subfamily.</text>
</comment>
<evidence type="ECO:0000256" key="2">
    <source>
        <dbReference type="ARBA" id="ARBA00004734"/>
    </source>
</evidence>
<evidence type="ECO:0000313" key="18">
    <source>
        <dbReference type="Proteomes" id="UP000298782"/>
    </source>
</evidence>
<dbReference type="InterPro" id="IPR004769">
    <property type="entry name" value="Pur_lyase"/>
</dbReference>
<accession>A0A4D6YM11</accession>
<dbReference type="PANTHER" id="PTHR43411:SF1">
    <property type="entry name" value="ADENYLOSUCCINATE LYASE"/>
    <property type="match status" value="1"/>
</dbReference>
<comment type="subunit">
    <text evidence="4">Homotetramer. Residues from neighboring subunits contribute catalytic and substrate-binding residues to each active site.</text>
</comment>
<comment type="catalytic activity">
    <reaction evidence="9">
        <text>(2S)-2-[5-amino-1-(5-phospho-beta-D-ribosyl)imidazole-4-carboxamido]succinate = 5-amino-1-(5-phospho-beta-D-ribosyl)imidazole-4-carboxamide + fumarate</text>
        <dbReference type="Rhea" id="RHEA:23920"/>
        <dbReference type="ChEBI" id="CHEBI:29806"/>
        <dbReference type="ChEBI" id="CHEBI:58443"/>
        <dbReference type="ChEBI" id="CHEBI:58475"/>
        <dbReference type="EC" id="4.3.2.2"/>
    </reaction>
    <physiologicalReaction direction="left-to-right" evidence="9">
        <dbReference type="Rhea" id="RHEA:23921"/>
    </physiologicalReaction>
</comment>
<dbReference type="SUPFAM" id="SSF48557">
    <property type="entry name" value="L-aspartase-like"/>
    <property type="match status" value="1"/>
</dbReference>
<dbReference type="PRINTS" id="PR00149">
    <property type="entry name" value="FUMRATELYASE"/>
</dbReference>
<dbReference type="PROSITE" id="PS00163">
    <property type="entry name" value="FUMARATE_LYASES"/>
    <property type="match status" value="1"/>
</dbReference>
<protein>
    <recommendedName>
        <fullName evidence="6 13">Adenylosuccinate lyase</fullName>
        <shortName evidence="14">ASL</shortName>
        <ecNumber evidence="5 13">4.3.2.2</ecNumber>
    </recommendedName>
    <alternativeName>
        <fullName evidence="11 14">Adenylosuccinase</fullName>
    </alternativeName>
</protein>
<feature type="domain" description="Fumarate lyase N-terminal" evidence="15">
    <location>
        <begin position="16"/>
        <end position="312"/>
    </location>
</feature>
<dbReference type="Pfam" id="PF00206">
    <property type="entry name" value="Lyase_1"/>
    <property type="match status" value="1"/>
</dbReference>
<evidence type="ECO:0000259" key="16">
    <source>
        <dbReference type="Pfam" id="PF08328"/>
    </source>
</evidence>
<dbReference type="InterPro" id="IPR047136">
    <property type="entry name" value="PurB_bact"/>
</dbReference>
<evidence type="ECO:0000256" key="3">
    <source>
        <dbReference type="ARBA" id="ARBA00008273"/>
    </source>
</evidence>
<evidence type="ECO:0000256" key="5">
    <source>
        <dbReference type="ARBA" id="ARBA00012339"/>
    </source>
</evidence>
<evidence type="ECO:0000256" key="9">
    <source>
        <dbReference type="ARBA" id="ARBA00024477"/>
    </source>
</evidence>
<dbReference type="Pfam" id="PF08328">
    <property type="entry name" value="ASL_C"/>
    <property type="match status" value="1"/>
</dbReference>
<evidence type="ECO:0000256" key="7">
    <source>
        <dbReference type="ARBA" id="ARBA00022755"/>
    </source>
</evidence>
<dbReference type="RefSeq" id="WP_158353360.1">
    <property type="nucleotide sequence ID" value="NZ_CP034852.1"/>
</dbReference>
<evidence type="ECO:0000256" key="12">
    <source>
        <dbReference type="ARBA" id="ARBA00049115"/>
    </source>
</evidence>